<sequence>MHVLKELRTLWQRFSSRSAGETHLPSRRTRYLWLPPPPSIQASQVPVGVGFLPRFSRRRLWLNRTFLRPPSLSLRSQKSGSLIFQSLRRNSKLPGWPVKGSTLKHGATSVI</sequence>
<evidence type="ECO:0000313" key="1">
    <source>
        <dbReference type="EMBL" id="CAG6639469.1"/>
    </source>
</evidence>
<accession>A0A8D8VZL6</accession>
<name>A0A8D8VZL6_9HEMI</name>
<dbReference type="EMBL" id="HBUF01107377">
    <property type="protein sequence ID" value="CAG6639467.1"/>
    <property type="molecule type" value="Transcribed_RNA"/>
</dbReference>
<proteinExistence type="predicted"/>
<protein>
    <submittedName>
        <fullName evidence="1">Uncharacterized protein</fullName>
    </submittedName>
</protein>
<dbReference type="EMBL" id="HBUF01107378">
    <property type="protein sequence ID" value="CAG6639469.1"/>
    <property type="molecule type" value="Transcribed_RNA"/>
</dbReference>
<dbReference type="AlphaFoldDB" id="A0A8D8VZL6"/>
<organism evidence="1">
    <name type="scientific">Cacopsylla melanoneura</name>
    <dbReference type="NCBI Taxonomy" id="428564"/>
    <lineage>
        <taxon>Eukaryota</taxon>
        <taxon>Metazoa</taxon>
        <taxon>Ecdysozoa</taxon>
        <taxon>Arthropoda</taxon>
        <taxon>Hexapoda</taxon>
        <taxon>Insecta</taxon>
        <taxon>Pterygota</taxon>
        <taxon>Neoptera</taxon>
        <taxon>Paraneoptera</taxon>
        <taxon>Hemiptera</taxon>
        <taxon>Sternorrhyncha</taxon>
        <taxon>Psylloidea</taxon>
        <taxon>Psyllidae</taxon>
        <taxon>Psyllinae</taxon>
        <taxon>Cacopsylla</taxon>
    </lineage>
</organism>
<reference evidence="1" key="1">
    <citation type="submission" date="2021-05" db="EMBL/GenBank/DDBJ databases">
        <authorList>
            <person name="Alioto T."/>
            <person name="Alioto T."/>
            <person name="Gomez Garrido J."/>
        </authorList>
    </citation>
    <scope>NUCLEOTIDE SEQUENCE</scope>
</reference>